<gene>
    <name evidence="1" type="ORF">UFOVP126_44</name>
</gene>
<proteinExistence type="predicted"/>
<evidence type="ECO:0000313" key="1">
    <source>
        <dbReference type="EMBL" id="CAB4131102.1"/>
    </source>
</evidence>
<reference evidence="1" key="1">
    <citation type="submission" date="2020-04" db="EMBL/GenBank/DDBJ databases">
        <authorList>
            <person name="Chiriac C."/>
            <person name="Salcher M."/>
            <person name="Ghai R."/>
            <person name="Kavagutti S V."/>
        </authorList>
    </citation>
    <scope>NUCLEOTIDE SEQUENCE</scope>
</reference>
<name>A0A6J5LCA6_9CAUD</name>
<organism evidence="1">
    <name type="scientific">uncultured Caudovirales phage</name>
    <dbReference type="NCBI Taxonomy" id="2100421"/>
    <lineage>
        <taxon>Viruses</taxon>
        <taxon>Duplodnaviria</taxon>
        <taxon>Heunggongvirae</taxon>
        <taxon>Uroviricota</taxon>
        <taxon>Caudoviricetes</taxon>
        <taxon>Peduoviridae</taxon>
        <taxon>Maltschvirus</taxon>
        <taxon>Maltschvirus maltsch</taxon>
    </lineage>
</organism>
<protein>
    <submittedName>
        <fullName evidence="1">Uncharacterized protein</fullName>
    </submittedName>
</protein>
<accession>A0A6J5LCA6</accession>
<dbReference type="EMBL" id="LR796241">
    <property type="protein sequence ID" value="CAB4131102.1"/>
    <property type="molecule type" value="Genomic_DNA"/>
</dbReference>
<sequence>MTKNEAKNYGCYNRPEYRKMLPVQDGWWLDGQTRVAKMVASPFRMTPECQYTHTALGREDHKCVGCKRRA</sequence>